<sequence>MFFAWTGHREISLTTMSETGEMGNDLKRQKTEPADGLGFQKPQVPEGMSKNAWKKLQKQKKWDEEKAEYRLKRKEKKKAARARKAERKSQGLSDDDNYHQQAKKAIPEKQKPSGIKVIMDCEFDELMSDKEIVSMSNQITRCYSAKRHSDYDVDLVVSSFNKRLKQRFDKSVSDYPRWKNITFVENDKLTDLLPTDAEELSKCVYLTADTDTELEELEQGHTYIIGGIVDKNRHKKLCLNKAKELGLKVGRLPIGKYIQMNGRQVLATSHVYEIMCMWFEQGNDWQKAFNAVLPPRKIKGEAEAKDEIEAKDETEIKDGEPKDGEETKDEEETSATDDGKENGTEHESEDKENRGEENNVDGE</sequence>
<name>A0ACD0WD47_CLALS</name>
<protein>
    <submittedName>
        <fullName evidence="1">tRNA (Guanine(9)-N1)-methyltransferase</fullName>
    </submittedName>
</protein>
<accession>A0ACD0WD47</accession>
<keyword evidence="2" id="KW-1185">Reference proteome</keyword>
<dbReference type="EMBL" id="CP038484">
    <property type="protein sequence ID" value="QFZ25454.1"/>
    <property type="molecule type" value="Genomic_DNA"/>
</dbReference>
<reference evidence="2" key="1">
    <citation type="journal article" date="2019" name="MBio">
        <title>Comparative genomics for the elucidation of multidrug resistance (MDR) in Candida lusitaniae.</title>
        <authorList>
            <person name="Kannan A."/>
            <person name="Asner S.A."/>
            <person name="Trachsel E."/>
            <person name="Kelly S."/>
            <person name="Parker J."/>
            <person name="Sanglard D."/>
        </authorList>
    </citation>
    <scope>NUCLEOTIDE SEQUENCE [LARGE SCALE GENOMIC DNA]</scope>
    <source>
        <strain evidence="2">P1</strain>
    </source>
</reference>
<evidence type="ECO:0000313" key="1">
    <source>
        <dbReference type="EMBL" id="QFZ25454.1"/>
    </source>
</evidence>
<organism evidence="1 2">
    <name type="scientific">Clavispora lusitaniae</name>
    <name type="common">Candida lusitaniae</name>
    <dbReference type="NCBI Taxonomy" id="36911"/>
    <lineage>
        <taxon>Eukaryota</taxon>
        <taxon>Fungi</taxon>
        <taxon>Dikarya</taxon>
        <taxon>Ascomycota</taxon>
        <taxon>Saccharomycotina</taxon>
        <taxon>Pichiomycetes</taxon>
        <taxon>Metschnikowiaceae</taxon>
        <taxon>Clavispora</taxon>
    </lineage>
</organism>
<proteinExistence type="predicted"/>
<evidence type="ECO:0000313" key="2">
    <source>
        <dbReference type="Proteomes" id="UP000326582"/>
    </source>
</evidence>
<gene>
    <name evidence="1" type="ORF">EJF14_10549</name>
</gene>
<dbReference type="Proteomes" id="UP000326582">
    <property type="component" value="Chromosome 1"/>
</dbReference>